<dbReference type="AlphaFoldDB" id="A0A1H2FAF6"/>
<gene>
    <name evidence="4" type="ORF">SAMN05216406_11929</name>
</gene>
<dbReference type="Pfam" id="PF00691">
    <property type="entry name" value="OmpA"/>
    <property type="match status" value="1"/>
</dbReference>
<feature type="region of interest" description="Disordered" evidence="2">
    <location>
        <begin position="40"/>
        <end position="62"/>
    </location>
</feature>
<evidence type="ECO:0000313" key="5">
    <source>
        <dbReference type="Proteomes" id="UP000182882"/>
    </source>
</evidence>
<dbReference type="EMBL" id="FNLN01000019">
    <property type="protein sequence ID" value="SDU04314.1"/>
    <property type="molecule type" value="Genomic_DNA"/>
</dbReference>
<feature type="domain" description="OmpA-like" evidence="3">
    <location>
        <begin position="115"/>
        <end position="235"/>
    </location>
</feature>
<dbReference type="InterPro" id="IPR050330">
    <property type="entry name" value="Bact_OuterMem_StrucFunc"/>
</dbReference>
<dbReference type="PANTHER" id="PTHR30329">
    <property type="entry name" value="STATOR ELEMENT OF FLAGELLAR MOTOR COMPLEX"/>
    <property type="match status" value="1"/>
</dbReference>
<dbReference type="PANTHER" id="PTHR30329:SF21">
    <property type="entry name" value="LIPOPROTEIN YIAD-RELATED"/>
    <property type="match status" value="1"/>
</dbReference>
<keyword evidence="5" id="KW-1185">Reference proteome</keyword>
<dbReference type="Proteomes" id="UP000182882">
    <property type="component" value="Unassembled WGS sequence"/>
</dbReference>
<dbReference type="InterPro" id="IPR036737">
    <property type="entry name" value="OmpA-like_sf"/>
</dbReference>
<sequence>MVRFFIIGLSVVFFSLSAVVMFKALETPVQDTIYQGNWPQAPSISESTSAPTSSLISPSTSERSINDLIHSPEIQDDEHTILAEKVEKTISQDETSPAAAEEEIMDTVLTPDVIDKPRILTIFDGKTFRSGQDIIHDVSHSIIDNLIKEISASPNSRILIEGHTDNIPTGKISSDNMDLSRRRARAIANILILHGVPATRISIIGYGDKRPIVSNATDEGRAKNRRVEVKLMPPEGAN</sequence>
<feature type="compositionally biased region" description="Low complexity" evidence="2">
    <location>
        <begin position="41"/>
        <end position="62"/>
    </location>
</feature>
<dbReference type="InterPro" id="IPR006665">
    <property type="entry name" value="OmpA-like"/>
</dbReference>
<dbReference type="CDD" id="cd07185">
    <property type="entry name" value="OmpA_C-like"/>
    <property type="match status" value="1"/>
</dbReference>
<evidence type="ECO:0000256" key="2">
    <source>
        <dbReference type="SAM" id="MobiDB-lite"/>
    </source>
</evidence>
<evidence type="ECO:0000259" key="3">
    <source>
        <dbReference type="PROSITE" id="PS51123"/>
    </source>
</evidence>
<dbReference type="RefSeq" id="WP_062559730.1">
    <property type="nucleotide sequence ID" value="NZ_CP013341.1"/>
</dbReference>
<dbReference type="GO" id="GO:0016020">
    <property type="term" value="C:membrane"/>
    <property type="evidence" value="ECO:0007669"/>
    <property type="project" value="UniProtKB-UniRule"/>
</dbReference>
<reference evidence="5" key="1">
    <citation type="submission" date="2016-10" db="EMBL/GenBank/DDBJ databases">
        <authorList>
            <person name="Varghese N."/>
            <person name="Submissions S."/>
        </authorList>
    </citation>
    <scope>NUCLEOTIDE SEQUENCE [LARGE SCALE GENOMIC DNA]</scope>
    <source>
        <strain evidence="5">Nm10</strain>
    </source>
</reference>
<organism evidence="4 5">
    <name type="scientific">Nitrosomonas ureae</name>
    <dbReference type="NCBI Taxonomy" id="44577"/>
    <lineage>
        <taxon>Bacteria</taxon>
        <taxon>Pseudomonadati</taxon>
        <taxon>Pseudomonadota</taxon>
        <taxon>Betaproteobacteria</taxon>
        <taxon>Nitrosomonadales</taxon>
        <taxon>Nitrosomonadaceae</taxon>
        <taxon>Nitrosomonas</taxon>
    </lineage>
</organism>
<protein>
    <submittedName>
        <fullName evidence="4">Chemotaxis protein MotB</fullName>
    </submittedName>
</protein>
<dbReference type="Gene3D" id="3.30.1330.60">
    <property type="entry name" value="OmpA-like domain"/>
    <property type="match status" value="1"/>
</dbReference>
<name>A0A1H2FAF6_9PROT</name>
<proteinExistence type="predicted"/>
<accession>A0A1H2FAF6</accession>
<dbReference type="PRINTS" id="PR01023">
    <property type="entry name" value="NAFLGMOTY"/>
</dbReference>
<dbReference type="KEGG" id="nur:ATY38_13370"/>
<evidence type="ECO:0000313" key="4">
    <source>
        <dbReference type="EMBL" id="SDU04314.1"/>
    </source>
</evidence>
<dbReference type="SUPFAM" id="SSF103088">
    <property type="entry name" value="OmpA-like"/>
    <property type="match status" value="1"/>
</dbReference>
<dbReference type="PROSITE" id="PS51123">
    <property type="entry name" value="OMPA_2"/>
    <property type="match status" value="1"/>
</dbReference>
<keyword evidence="1" id="KW-0472">Membrane</keyword>
<evidence type="ECO:0000256" key="1">
    <source>
        <dbReference type="PROSITE-ProRule" id="PRU00473"/>
    </source>
</evidence>